<dbReference type="Proteomes" id="UP000315496">
    <property type="component" value="Chromosome 3"/>
</dbReference>
<keyword evidence="1" id="KW-0175">Coiled coil</keyword>
<evidence type="ECO:0000313" key="4">
    <source>
        <dbReference type="Proteomes" id="UP000315496"/>
    </source>
</evidence>
<dbReference type="AlphaFoldDB" id="A0A4Z1SPQ0"/>
<keyword evidence="3" id="KW-0969">Cilium</keyword>
<keyword evidence="4" id="KW-1185">Reference proteome</keyword>
<feature type="compositionally biased region" description="Basic and acidic residues" evidence="2">
    <location>
        <begin position="757"/>
        <end position="770"/>
    </location>
</feature>
<dbReference type="VEuPathDB" id="GiardiaDB:GMRT_12178"/>
<sequence>MPSLISAQSLLPVSFDAAEKLLAVAPQDGDVLILVQKPDPGAKVRDHVSSSYVIYSLLKREPIFSFKGLLLYSDPQLRRLFYYTNRCIYDYEQGPDLAASRRRVGYTLKSRIRTSVFVPAQGTLATGPDGVSYFIYVGLATRREADRCDSTDFFHLNDDPTPNRIIPLYYGCTVVPLVGSETTTDVIKSFLLPIKQRNQILSLRVEHGDRLCVSYINSDSYTLEIALTFLQRYKMYFYGIETPIQYAPDEPERARDYIQPYLVPMSKIDASSKRSILHLSQPVIMLRLRHRSYVLDVLYSATRHESIWHVFNTDYRDMEKSGAESEVVTQRFELVVTGALFPDTSGSVLLYQEYGVPTLQYIDREKINQFLEADARQLTIYPWSPANQEFFLKRPELQEEGVTRYAAEGFYDEYRSVLQGLELDSALLAMSRTAVARTGPVDVDESRITYLIRGELKEIQETQEKAGDEIKQMREEITRLRDADRKYEYAVATATDSIANLGRDLADLRDRLETAPLGSGIKDALPDEVYTRLHDLEELATILKDQQLQSDKNATTLSETVEGLRENIEKYRQTAASSGDPVALASIVDDIQTQLKGLNEQVAANTESLASLEKLELDVAELNTRMTNVEETVALMQQNVPQDSLFDESFELDDVPSINLAADEDDIPHKASMLESSPAPVSRTVPIERPSPQAQASVEPAREVIAPIAVEEEKEPTANVERLSDPQPQDSDDGLDTADDLVYPMADPEPIDDSVDEKEKPTAEQSDHFEIGALNDSQAAANPKPASPSFDGLDLGLSPEPKDSAAPPADILSPTMAVDDLLKDEFTMGESATRNSKLDADGGDFDVFDDFDLNI</sequence>
<feature type="coiled-coil region" evidence="1">
    <location>
        <begin position="456"/>
        <end position="511"/>
    </location>
</feature>
<proteinExistence type="predicted"/>
<accession>A0A4Z1SPQ0</accession>
<dbReference type="EMBL" id="VDLU01000003">
    <property type="protein sequence ID" value="TNJ27786.1"/>
    <property type="molecule type" value="Genomic_DNA"/>
</dbReference>
<name>A0A4Z1SPQ0_GIAMU</name>
<keyword evidence="3" id="KW-0966">Cell projection</keyword>
<comment type="caution">
    <text evidence="3">The sequence shown here is derived from an EMBL/GenBank/DDBJ whole genome shotgun (WGS) entry which is preliminary data.</text>
</comment>
<organism evidence="3 4">
    <name type="scientific">Giardia muris</name>
    <dbReference type="NCBI Taxonomy" id="5742"/>
    <lineage>
        <taxon>Eukaryota</taxon>
        <taxon>Metamonada</taxon>
        <taxon>Diplomonadida</taxon>
        <taxon>Hexamitidae</taxon>
        <taxon>Giardiinae</taxon>
        <taxon>Giardia</taxon>
    </lineage>
</organism>
<dbReference type="OrthoDB" id="10254465at2759"/>
<keyword evidence="3" id="KW-0282">Flagellum</keyword>
<evidence type="ECO:0000256" key="1">
    <source>
        <dbReference type="SAM" id="Coils"/>
    </source>
</evidence>
<feature type="compositionally biased region" description="Acidic residues" evidence="2">
    <location>
        <begin position="730"/>
        <end position="739"/>
    </location>
</feature>
<gene>
    <name evidence="3" type="ORF">GMRT_12178</name>
</gene>
<evidence type="ECO:0000313" key="3">
    <source>
        <dbReference type="EMBL" id="TNJ27786.1"/>
    </source>
</evidence>
<feature type="coiled-coil region" evidence="1">
    <location>
        <begin position="554"/>
        <end position="639"/>
    </location>
</feature>
<reference evidence="3 4" key="1">
    <citation type="submission" date="2019-05" db="EMBL/GenBank/DDBJ databases">
        <title>The compact genome of Giardia muris reveals important steps in the evolution of intestinal protozoan parasites.</title>
        <authorList>
            <person name="Xu F."/>
            <person name="Jimenez-Gonzalez A."/>
            <person name="Einarsson E."/>
            <person name="Astvaldsson A."/>
            <person name="Peirasmaki D."/>
            <person name="Eckmann L."/>
            <person name="Andersson J.O."/>
            <person name="Svard S.G."/>
            <person name="Jerlstrom-Hultqvist J."/>
        </authorList>
    </citation>
    <scope>NUCLEOTIDE SEQUENCE [LARGE SCALE GENOMIC DNA]</scope>
    <source>
        <strain evidence="3 4">Roberts-Thomson</strain>
    </source>
</reference>
<protein>
    <submittedName>
        <fullName evidence="3">Flagellar exit site protein</fullName>
    </submittedName>
</protein>
<evidence type="ECO:0000256" key="2">
    <source>
        <dbReference type="SAM" id="MobiDB-lite"/>
    </source>
</evidence>
<feature type="region of interest" description="Disordered" evidence="2">
    <location>
        <begin position="672"/>
        <end position="813"/>
    </location>
</feature>